<proteinExistence type="inferred from homology"/>
<dbReference type="OrthoDB" id="9179311at2"/>
<evidence type="ECO:0000256" key="4">
    <source>
        <dbReference type="ARBA" id="ARBA00022475"/>
    </source>
</evidence>
<dbReference type="InterPro" id="IPR011606">
    <property type="entry name" value="Brnchd-chn_aa_trnsp_permease"/>
</dbReference>
<keyword evidence="5 8" id="KW-0812">Transmembrane</keyword>
<gene>
    <name evidence="9" type="ORF">CKA81_01300</name>
</gene>
<keyword evidence="3" id="KW-0813">Transport</keyword>
<evidence type="ECO:0000313" key="10">
    <source>
        <dbReference type="Proteomes" id="UP000283474"/>
    </source>
</evidence>
<feature type="transmembrane region" description="Helical" evidence="8">
    <location>
        <begin position="204"/>
        <end position="223"/>
    </location>
</feature>
<evidence type="ECO:0000256" key="8">
    <source>
        <dbReference type="SAM" id="Phobius"/>
    </source>
</evidence>
<keyword evidence="4" id="KW-1003">Cell membrane</keyword>
<dbReference type="RefSeq" id="WP_128356446.1">
    <property type="nucleotide sequence ID" value="NZ_CP022987.1"/>
</dbReference>
<feature type="transmembrane region" description="Helical" evidence="8">
    <location>
        <begin position="158"/>
        <end position="176"/>
    </location>
</feature>
<evidence type="ECO:0000256" key="2">
    <source>
        <dbReference type="ARBA" id="ARBA00010735"/>
    </source>
</evidence>
<evidence type="ECO:0000256" key="6">
    <source>
        <dbReference type="ARBA" id="ARBA00022989"/>
    </source>
</evidence>
<dbReference type="PANTHER" id="PTHR34979:SF1">
    <property type="entry name" value="INNER MEMBRANE PROTEIN YGAZ"/>
    <property type="match status" value="1"/>
</dbReference>
<comment type="similarity">
    <text evidence="2">Belongs to the AzlC family.</text>
</comment>
<evidence type="ECO:0000256" key="1">
    <source>
        <dbReference type="ARBA" id="ARBA00004651"/>
    </source>
</evidence>
<organism evidence="9 10">
    <name type="scientific">Pollutimonas thiosulfatoxidans</name>
    <dbReference type="NCBI Taxonomy" id="2028345"/>
    <lineage>
        <taxon>Bacteria</taxon>
        <taxon>Pseudomonadati</taxon>
        <taxon>Pseudomonadota</taxon>
        <taxon>Betaproteobacteria</taxon>
        <taxon>Burkholderiales</taxon>
        <taxon>Alcaligenaceae</taxon>
        <taxon>Pollutimonas</taxon>
    </lineage>
</organism>
<dbReference type="GO" id="GO:1903785">
    <property type="term" value="P:L-valine transmembrane transport"/>
    <property type="evidence" value="ECO:0007669"/>
    <property type="project" value="TreeGrafter"/>
</dbReference>
<dbReference type="EMBL" id="CP022987">
    <property type="protein sequence ID" value="QAA92628.1"/>
    <property type="molecule type" value="Genomic_DNA"/>
</dbReference>
<evidence type="ECO:0000256" key="7">
    <source>
        <dbReference type="ARBA" id="ARBA00023136"/>
    </source>
</evidence>
<keyword evidence="6 8" id="KW-1133">Transmembrane helix</keyword>
<feature type="transmembrane region" description="Helical" evidence="8">
    <location>
        <begin position="96"/>
        <end position="114"/>
    </location>
</feature>
<reference evidence="9 10" key="1">
    <citation type="submission" date="2017-08" db="EMBL/GenBank/DDBJ databases">
        <authorList>
            <person name="Park S.-J."/>
            <person name="Kim H."/>
        </authorList>
    </citation>
    <scope>NUCLEOTIDE SEQUENCE [LARGE SCALE GENOMIC DNA]</scope>
    <source>
        <strain evidence="10">ye3</strain>
    </source>
</reference>
<evidence type="ECO:0008006" key="11">
    <source>
        <dbReference type="Google" id="ProtNLM"/>
    </source>
</evidence>
<feature type="transmembrane region" description="Helical" evidence="8">
    <location>
        <begin position="63"/>
        <end position="84"/>
    </location>
</feature>
<keyword evidence="7 8" id="KW-0472">Membrane</keyword>
<evidence type="ECO:0000256" key="5">
    <source>
        <dbReference type="ARBA" id="ARBA00022692"/>
    </source>
</evidence>
<dbReference type="AlphaFoldDB" id="A0A410G8H3"/>
<feature type="transmembrane region" description="Helical" evidence="8">
    <location>
        <begin position="12"/>
        <end position="31"/>
    </location>
</feature>
<protein>
    <recommendedName>
        <fullName evidence="11">Branched-chain amino acid ABC transporter permease</fullName>
    </recommendedName>
</protein>
<evidence type="ECO:0000313" key="9">
    <source>
        <dbReference type="EMBL" id="QAA92628.1"/>
    </source>
</evidence>
<name>A0A410G8H3_9BURK</name>
<dbReference type="GO" id="GO:0005886">
    <property type="term" value="C:plasma membrane"/>
    <property type="evidence" value="ECO:0007669"/>
    <property type="project" value="UniProtKB-SubCell"/>
</dbReference>
<sequence length="230" mass="24708">MLTGFKDAISAFVATGTWGFVTGIALINSGLTENMAVLMTLTVYAGSAQLTALPLIESGAPIWLIFAAGMVVNIRFLIFGAALQPFFRHMAWPKRLVLGFLSSDFSFVLFMSRYGESRRKGTSGQLWYYLGIIVPGWIVWNSSSLLGIYLGSFVPESWSLNFAAILALLAVLIPIVKTRPMVLCLLVASSIAWIGQPLPLRLGLIAAVIGGVAAGVLAERALAKRRGGRA</sequence>
<evidence type="ECO:0000256" key="3">
    <source>
        <dbReference type="ARBA" id="ARBA00022448"/>
    </source>
</evidence>
<dbReference type="KEGG" id="pus:CKA81_01300"/>
<comment type="subcellular location">
    <subcellularLocation>
        <location evidence="1">Cell membrane</location>
        <topology evidence="1">Multi-pass membrane protein</topology>
    </subcellularLocation>
</comment>
<feature type="transmembrane region" description="Helical" evidence="8">
    <location>
        <begin position="37"/>
        <end position="56"/>
    </location>
</feature>
<dbReference type="PANTHER" id="PTHR34979">
    <property type="entry name" value="INNER MEMBRANE PROTEIN YGAZ"/>
    <property type="match status" value="1"/>
</dbReference>
<accession>A0A410G8H3</accession>
<dbReference type="Pfam" id="PF03591">
    <property type="entry name" value="AzlC"/>
    <property type="match status" value="1"/>
</dbReference>
<dbReference type="Proteomes" id="UP000283474">
    <property type="component" value="Chromosome"/>
</dbReference>
<keyword evidence="10" id="KW-1185">Reference proteome</keyword>
<feature type="transmembrane region" description="Helical" evidence="8">
    <location>
        <begin position="126"/>
        <end position="152"/>
    </location>
</feature>